<dbReference type="InterPro" id="IPR020806">
    <property type="entry name" value="PKS_PP-bd"/>
</dbReference>
<dbReference type="Gene3D" id="3.10.129.110">
    <property type="entry name" value="Polyketide synthase dehydratase"/>
    <property type="match status" value="1"/>
</dbReference>
<dbReference type="SMART" id="SM00822">
    <property type="entry name" value="PKS_KR"/>
    <property type="match status" value="1"/>
</dbReference>
<evidence type="ECO:0000313" key="12">
    <source>
        <dbReference type="EMBL" id="KAJ6642503.1"/>
    </source>
</evidence>
<accession>A0A9Q0N2Q6</accession>
<sequence length="2043" mass="227702">MITRKLLFFTYNFSIIDMTTDVKVGATDDLYASTPKRSGTINNLNKFDAAYFHVSTKQAETMSPENRALLEVATEAIFDAGINPASLEGSNTAVCLAQTMHDAMYTSVYSDASSDMHSVLGASSPIAANRVSFCLGLRGVSLAIDVSCASSFVALHLATNWIRQGQSDAVLVLATNVRSHPVITKIFAKMNVLSPEGCSRPFDNNANGYVRSDTIAAMLIQKQRYAKRVYAKVEEIVCNHDGYKYIGITHPSGDSQIELCDELYKKAGINPLDVHFVEAHGTGTLVGDPQECYAIDSVFCKNRTEPLLIGSHKSNMGHAEGASGMNSIMKAIFTFQTGIIPPNINFSTVRQDIPALTSGRLKVCTEPTPLKGSFIGINVFGFGGVNAHALLRKAGKVERSCYNEKLPILISWSGRTEEAVRTIFGKLKSIPIDLEFIALLHNIQKTEIKETLYRGYIVLKSAEGDAFPHCIDEQISEVQTDKRPIIWMFSGLGSQYPKVAQHLMQIEPFANSISQCHQVLAQFGINLISLISYDVTAFDNLINSFVCVTAIQIALVDVLKILDVPVDFYIGHSMGEIGCAYSDGALTLEQAIITAYYRGKCSVDEKSMDGAMATIGLGNDAVKDTLPSTIQVACHNTSNSCVVSGPKKDILQFVDKLRSKHIFAKEVNCGNIAYHSRYILNAGAKLLEKLKSEIPTKIERSSKWLSTSNTKDQWHTDLAKHSSAEYFVNNFLSPVYFEETCKVLPANAIVIEVAPHRLMQSIVKNSLPNATYVPLTFREYDNQVEYLSMALGRLYMSGVTFSIDRLYPTVSFPVSQGTPMISPLIRWNHDKDWPTLQNKIEERSLQQIQKMVYLNSSDDKYKFLNGHFIDGRYIIPVSLILNFVKDAAISAGAKAYGLNAPIKGLLFENVKFPSTTELQPNTDIKILISLQPASGKFEVCEGITIIACGFVKCESDPSPIRDVKTLHKDLDLPILNTSDVYKELRLRGHNFADDFKVIAEARMDGCFGQLKCKTNNLTTIIDGMIQMILLSKDTRSLLTPVEIRRVRIDLNNQLNRLRGCCANGEELVPAYHSNEIFTTVCDCIEITGVVLNRVERDQPDGLEVLQTYQFVPLIDPHFSNCFDALSVCAALAMEKIQEDRVTLLEVSPGDSNPSIECFYKFFRQMPLIDADLTIQTESTNLSKLKIESIKWKDVSSSLEDEHYTFVVMNKCVQSNKYLEMATRSLSRGGFFISIDSINENVTVGHDFTVISRIRCIDLIITLMQRITNEYDNYKIIHIDSSDEQFTWLEKVQKTNASDNVLLVAQHDKTSGILGLLNCLRLEFDTKYLRCVIIEDEHAPPFDVNIPLYKNQLILQLPINIYRNAKWGTYRHLKLTPTPTRCESTNRMIADVEQINGQQVYHWTIHNNVMPSDDIVKIQYTALNFCDRLVAKGTLPNDTAIKNRLDEYRPLLGFECAGITENHKRVMCFALRGGLLSTHTSCSNADIMLEVPANMSLQDAATIPHSYFTVYYAFFVANSIKSGQSILINTDCDGVGLSAIGVALAYCLNVFTFVPGRHHREFLMKNFPQLKEQNIGTSSYCSIEHLVMNGTNNEGTHFVLNALSGDRQQTTTACLKRGGTFIEIGNFDANKHSGYVMDALRNGANVQSIVIEHAIQDSHKRNKVIELMETDLKRRIIHPLPSTIFEADDLDNAFKCSMNDGTIGKILVQMRRDENSKCSLPITVWPRVLFEPELVYILIGGLGGVGLEFADWMIMRGARTLVFSSRRDVWDQYQQSRIKKWESYGCTIVINTSNVTTHSGCAELLSISTLYGEVGGIFNLATVLRDAIFANQTTASFSESFAPKVQATAHLDTLSRTMCPSLTYFVVFSSYSCGYGNPGQSNYGMANSIMEKIVERRRLSNLPGKTIQWGAIGDVGMLRALYENNVRVGLRGILPKRMDSCLHALDELLKHSEPTVACTQMALKKHQTTKKLNLLESLCQIVGVDPKLVSINTKLSHLGMDSLMAVELRQMLRREFNLELSLNDLKTVSTGQLNNAFESNKEVV</sequence>
<evidence type="ECO:0000259" key="10">
    <source>
        <dbReference type="PROSITE" id="PS52004"/>
    </source>
</evidence>
<dbReference type="InterPro" id="IPR050091">
    <property type="entry name" value="PKS_NRPS_Biosynth_Enz"/>
</dbReference>
<dbReference type="InterPro" id="IPR001227">
    <property type="entry name" value="Ac_transferase_dom_sf"/>
</dbReference>
<dbReference type="EMBL" id="WJQU01000002">
    <property type="protein sequence ID" value="KAJ6642503.1"/>
    <property type="molecule type" value="Genomic_DNA"/>
</dbReference>
<evidence type="ECO:0000256" key="1">
    <source>
        <dbReference type="ARBA" id="ARBA00012873"/>
    </source>
</evidence>
<dbReference type="InterPro" id="IPR016036">
    <property type="entry name" value="Malonyl_transacylase_ACP-bd"/>
</dbReference>
<dbReference type="OrthoDB" id="329835at2759"/>
<evidence type="ECO:0000256" key="2">
    <source>
        <dbReference type="ARBA" id="ARBA00018769"/>
    </source>
</evidence>
<feature type="domain" description="PKS/mFAS DH" evidence="11">
    <location>
        <begin position="829"/>
        <end position="1100"/>
    </location>
</feature>
<dbReference type="InterPro" id="IPR042104">
    <property type="entry name" value="PKS_dehydratase_sf"/>
</dbReference>
<dbReference type="PROSITE" id="PS52019">
    <property type="entry name" value="PKS_MFAS_DH"/>
    <property type="match status" value="1"/>
</dbReference>
<dbReference type="CDD" id="cd00833">
    <property type="entry name" value="PKS"/>
    <property type="match status" value="1"/>
</dbReference>
<dbReference type="InterPro" id="IPR013968">
    <property type="entry name" value="PKS_KR"/>
</dbReference>
<dbReference type="PROSITE" id="PS50075">
    <property type="entry name" value="CARRIER"/>
    <property type="match status" value="1"/>
</dbReference>
<evidence type="ECO:0000256" key="6">
    <source>
        <dbReference type="ARBA" id="ARBA00023268"/>
    </source>
</evidence>
<organism evidence="12 13">
    <name type="scientific">Pseudolycoriella hygida</name>
    <dbReference type="NCBI Taxonomy" id="35572"/>
    <lineage>
        <taxon>Eukaryota</taxon>
        <taxon>Metazoa</taxon>
        <taxon>Ecdysozoa</taxon>
        <taxon>Arthropoda</taxon>
        <taxon>Hexapoda</taxon>
        <taxon>Insecta</taxon>
        <taxon>Pterygota</taxon>
        <taxon>Neoptera</taxon>
        <taxon>Endopterygota</taxon>
        <taxon>Diptera</taxon>
        <taxon>Nematocera</taxon>
        <taxon>Sciaroidea</taxon>
        <taxon>Sciaridae</taxon>
        <taxon>Pseudolycoriella</taxon>
    </lineage>
</organism>
<dbReference type="Pfam" id="PF00550">
    <property type="entry name" value="PP-binding"/>
    <property type="match status" value="1"/>
</dbReference>
<dbReference type="SUPFAM" id="SSF47336">
    <property type="entry name" value="ACP-like"/>
    <property type="match status" value="1"/>
</dbReference>
<dbReference type="InterPro" id="IPR011032">
    <property type="entry name" value="GroES-like_sf"/>
</dbReference>
<comment type="caution">
    <text evidence="12">The sequence shown here is derived from an EMBL/GenBank/DDBJ whole genome shotgun (WGS) entry which is preliminary data.</text>
</comment>
<feature type="region of interest" description="N-terminal hotdog fold" evidence="8">
    <location>
        <begin position="829"/>
        <end position="958"/>
    </location>
</feature>
<keyword evidence="3" id="KW-0596">Phosphopantetheine</keyword>
<feature type="active site" description="Proton acceptor; for dehydratase activity" evidence="8">
    <location>
        <position position="867"/>
    </location>
</feature>
<dbReference type="PROSITE" id="PS52004">
    <property type="entry name" value="KS3_2"/>
    <property type="match status" value="1"/>
</dbReference>
<name>A0A9Q0N2Q6_9DIPT</name>
<dbReference type="InterPro" id="IPR016039">
    <property type="entry name" value="Thiolase-like"/>
</dbReference>
<feature type="domain" description="Ketosynthase family 3 (KS3)" evidence="10">
    <location>
        <begin position="1"/>
        <end position="393"/>
    </location>
</feature>
<dbReference type="InterPro" id="IPR036291">
    <property type="entry name" value="NAD(P)-bd_dom_sf"/>
</dbReference>
<dbReference type="Proteomes" id="UP001151699">
    <property type="component" value="Chromosome B"/>
</dbReference>
<dbReference type="Gene3D" id="3.30.70.3290">
    <property type="match status" value="1"/>
</dbReference>
<dbReference type="Pfam" id="PF21149">
    <property type="entry name" value="FAS_pseudo-KR"/>
    <property type="match status" value="1"/>
</dbReference>
<dbReference type="Gene3D" id="3.40.366.10">
    <property type="entry name" value="Malonyl-Coenzyme A Acyl Carrier Protein, domain 2"/>
    <property type="match status" value="1"/>
</dbReference>
<dbReference type="PANTHER" id="PTHR43775">
    <property type="entry name" value="FATTY ACID SYNTHASE"/>
    <property type="match status" value="1"/>
</dbReference>
<dbReference type="InterPro" id="IPR032821">
    <property type="entry name" value="PKS_assoc"/>
</dbReference>
<dbReference type="InterPro" id="IPR014030">
    <property type="entry name" value="Ketoacyl_synth_N"/>
</dbReference>
<evidence type="ECO:0000256" key="8">
    <source>
        <dbReference type="PROSITE-ProRule" id="PRU01363"/>
    </source>
</evidence>
<dbReference type="SMART" id="SM00829">
    <property type="entry name" value="PKS_ER"/>
    <property type="match status" value="1"/>
</dbReference>
<dbReference type="InterPro" id="IPR016035">
    <property type="entry name" value="Acyl_Trfase/lysoPLipase"/>
</dbReference>
<dbReference type="GO" id="GO:0031177">
    <property type="term" value="F:phosphopantetheine binding"/>
    <property type="evidence" value="ECO:0007669"/>
    <property type="project" value="InterPro"/>
</dbReference>
<dbReference type="SMART" id="SM00827">
    <property type="entry name" value="PKS_AT"/>
    <property type="match status" value="1"/>
</dbReference>
<dbReference type="InterPro" id="IPR057326">
    <property type="entry name" value="KR_dom"/>
</dbReference>
<dbReference type="EC" id="2.3.1.85" evidence="1"/>
<dbReference type="SMART" id="SM00823">
    <property type="entry name" value="PKS_PP"/>
    <property type="match status" value="1"/>
</dbReference>
<evidence type="ECO:0000313" key="13">
    <source>
        <dbReference type="Proteomes" id="UP001151699"/>
    </source>
</evidence>
<dbReference type="Pfam" id="PF00698">
    <property type="entry name" value="Acyl_transf_1"/>
    <property type="match status" value="1"/>
</dbReference>
<dbReference type="SUPFAM" id="SSF51735">
    <property type="entry name" value="NAD(P)-binding Rossmann-fold domains"/>
    <property type="match status" value="2"/>
</dbReference>
<dbReference type="SUPFAM" id="SSF55048">
    <property type="entry name" value="Probable ACP-binding domain of malonyl-CoA ACP transacylase"/>
    <property type="match status" value="1"/>
</dbReference>
<dbReference type="Gene3D" id="3.90.180.10">
    <property type="entry name" value="Medium-chain alcohol dehydrogenases, catalytic domain"/>
    <property type="match status" value="1"/>
</dbReference>
<dbReference type="SUPFAM" id="SSF52151">
    <property type="entry name" value="FabD/lysophospholipase-like"/>
    <property type="match status" value="1"/>
</dbReference>
<dbReference type="GO" id="GO:0006633">
    <property type="term" value="P:fatty acid biosynthetic process"/>
    <property type="evidence" value="ECO:0007669"/>
    <property type="project" value="TreeGrafter"/>
</dbReference>
<evidence type="ECO:0000256" key="3">
    <source>
        <dbReference type="ARBA" id="ARBA00022450"/>
    </source>
</evidence>
<keyword evidence="6" id="KW-0511">Multifunctional enzyme</keyword>
<dbReference type="PANTHER" id="PTHR43775:SF23">
    <property type="entry name" value="FATTY ACID SYNTHASE 3"/>
    <property type="match status" value="1"/>
</dbReference>
<feature type="domain" description="Carrier" evidence="9">
    <location>
        <begin position="1964"/>
        <end position="2043"/>
    </location>
</feature>
<dbReference type="InterPro" id="IPR049391">
    <property type="entry name" value="FAS_pseudo-KR"/>
</dbReference>
<evidence type="ECO:0000259" key="11">
    <source>
        <dbReference type="PROSITE" id="PS52019"/>
    </source>
</evidence>
<reference evidence="12" key="1">
    <citation type="submission" date="2022-07" db="EMBL/GenBank/DDBJ databases">
        <authorList>
            <person name="Trinca V."/>
            <person name="Uliana J.V.C."/>
            <person name="Torres T.T."/>
            <person name="Ward R.J."/>
            <person name="Monesi N."/>
        </authorList>
    </citation>
    <scope>NUCLEOTIDE SEQUENCE</scope>
    <source>
        <strain evidence="12">HSMRA1968</strain>
        <tissue evidence="12">Whole embryos</tissue>
    </source>
</reference>
<dbReference type="Gene3D" id="1.10.1200.10">
    <property type="entry name" value="ACP-like"/>
    <property type="match status" value="1"/>
</dbReference>
<dbReference type="GO" id="GO:0004312">
    <property type="term" value="F:fatty acid synthase activity"/>
    <property type="evidence" value="ECO:0007669"/>
    <property type="project" value="UniProtKB-EC"/>
</dbReference>
<dbReference type="InterPro" id="IPR014043">
    <property type="entry name" value="Acyl_transferase_dom"/>
</dbReference>
<dbReference type="SMART" id="SM00825">
    <property type="entry name" value="PKS_KS"/>
    <property type="match status" value="1"/>
</dbReference>
<dbReference type="CDD" id="cd05195">
    <property type="entry name" value="enoyl_red"/>
    <property type="match status" value="1"/>
</dbReference>
<dbReference type="Pfam" id="PF00109">
    <property type="entry name" value="ketoacyl-synt"/>
    <property type="match status" value="1"/>
</dbReference>
<feature type="active site" description="Proton donor; for dehydratase activity" evidence="8">
    <location>
        <position position="1022"/>
    </location>
</feature>
<proteinExistence type="predicted"/>
<evidence type="ECO:0000256" key="4">
    <source>
        <dbReference type="ARBA" id="ARBA00022553"/>
    </source>
</evidence>
<feature type="region of interest" description="C-terminal hotdog fold" evidence="8">
    <location>
        <begin position="971"/>
        <end position="1100"/>
    </location>
</feature>
<comment type="catalytic activity">
    <reaction evidence="7">
        <text>acetyl-CoA + n malonyl-CoA + 2n NADPH + 2n H(+) = a long-chain fatty acid + (n+1) CoA + n CO2 + 2n NADP(+).</text>
        <dbReference type="EC" id="2.3.1.85"/>
    </reaction>
</comment>
<evidence type="ECO:0000256" key="5">
    <source>
        <dbReference type="ARBA" id="ARBA00022679"/>
    </source>
</evidence>
<dbReference type="Pfam" id="PF08659">
    <property type="entry name" value="KR"/>
    <property type="match status" value="1"/>
</dbReference>
<dbReference type="Gene3D" id="3.40.47.10">
    <property type="match status" value="1"/>
</dbReference>
<keyword evidence="13" id="KW-1185">Reference proteome</keyword>
<keyword evidence="5" id="KW-0808">Transferase</keyword>
<dbReference type="SUPFAM" id="SSF53901">
    <property type="entry name" value="Thiolase-like"/>
    <property type="match status" value="1"/>
</dbReference>
<dbReference type="Pfam" id="PF02801">
    <property type="entry name" value="Ketoacyl-synt_C"/>
    <property type="match status" value="1"/>
</dbReference>
<dbReference type="GO" id="GO:0016491">
    <property type="term" value="F:oxidoreductase activity"/>
    <property type="evidence" value="ECO:0007669"/>
    <property type="project" value="InterPro"/>
</dbReference>
<dbReference type="Gene3D" id="3.40.50.720">
    <property type="entry name" value="NAD(P)-binding Rossmann-like Domain"/>
    <property type="match status" value="1"/>
</dbReference>
<dbReference type="Pfam" id="PF16197">
    <property type="entry name" value="KAsynt_C_assoc"/>
    <property type="match status" value="1"/>
</dbReference>
<dbReference type="InterPro" id="IPR014031">
    <property type="entry name" value="Ketoacyl_synth_C"/>
</dbReference>
<dbReference type="InterPro" id="IPR020843">
    <property type="entry name" value="ER"/>
</dbReference>
<evidence type="ECO:0000259" key="9">
    <source>
        <dbReference type="PROSITE" id="PS50075"/>
    </source>
</evidence>
<dbReference type="InterPro" id="IPR020841">
    <property type="entry name" value="PKS_Beta-ketoAc_synthase_dom"/>
</dbReference>
<dbReference type="SUPFAM" id="SSF50129">
    <property type="entry name" value="GroES-like"/>
    <property type="match status" value="1"/>
</dbReference>
<gene>
    <name evidence="12" type="primary">FASN_1</name>
    <name evidence="12" type="ORF">Bhyg_07454</name>
</gene>
<dbReference type="InterPro" id="IPR006162">
    <property type="entry name" value="Ppantetheine_attach_site"/>
</dbReference>
<dbReference type="InterPro" id="IPR049900">
    <property type="entry name" value="PKS_mFAS_DH"/>
</dbReference>
<dbReference type="InterPro" id="IPR009081">
    <property type="entry name" value="PP-bd_ACP"/>
</dbReference>
<dbReference type="InterPro" id="IPR036736">
    <property type="entry name" value="ACP-like_sf"/>
</dbReference>
<evidence type="ECO:0000256" key="7">
    <source>
        <dbReference type="ARBA" id="ARBA00044883"/>
    </source>
</evidence>
<dbReference type="PROSITE" id="PS00012">
    <property type="entry name" value="PHOSPHOPANTETHEINE"/>
    <property type="match status" value="1"/>
</dbReference>
<keyword evidence="4" id="KW-0597">Phosphoprotein</keyword>
<protein>
    <recommendedName>
        <fullName evidence="2">Fatty acid synthase</fullName>
        <ecNumber evidence="1">2.3.1.85</ecNumber>
    </recommendedName>
</protein>